<organism evidence="2">
    <name type="scientific">Laccaria bicolor (strain S238N-H82 / ATCC MYA-4686)</name>
    <name type="common">Bicoloured deceiver</name>
    <name type="synonym">Laccaria laccata var. bicolor</name>
    <dbReference type="NCBI Taxonomy" id="486041"/>
    <lineage>
        <taxon>Eukaryota</taxon>
        <taxon>Fungi</taxon>
        <taxon>Dikarya</taxon>
        <taxon>Basidiomycota</taxon>
        <taxon>Agaricomycotina</taxon>
        <taxon>Agaricomycetes</taxon>
        <taxon>Agaricomycetidae</taxon>
        <taxon>Agaricales</taxon>
        <taxon>Agaricineae</taxon>
        <taxon>Hydnangiaceae</taxon>
        <taxon>Laccaria</taxon>
    </lineage>
</organism>
<dbReference type="Proteomes" id="UP000001194">
    <property type="component" value="Unassembled WGS sequence"/>
</dbReference>
<dbReference type="KEGG" id="lbc:LACBIDRAFT_323406"/>
<evidence type="ECO:0000313" key="2">
    <source>
        <dbReference type="Proteomes" id="UP000001194"/>
    </source>
</evidence>
<accession>B0CXI2</accession>
<reference evidence="1 2" key="1">
    <citation type="journal article" date="2008" name="Nature">
        <title>The genome of Laccaria bicolor provides insights into mycorrhizal symbiosis.</title>
        <authorList>
            <person name="Martin F."/>
            <person name="Aerts A."/>
            <person name="Ahren D."/>
            <person name="Brun A."/>
            <person name="Danchin E.G.J."/>
            <person name="Duchaussoy F."/>
            <person name="Gibon J."/>
            <person name="Kohler A."/>
            <person name="Lindquist E."/>
            <person name="Pereda V."/>
            <person name="Salamov A."/>
            <person name="Shapiro H.J."/>
            <person name="Wuyts J."/>
            <person name="Blaudez D."/>
            <person name="Buee M."/>
            <person name="Brokstein P."/>
            <person name="Canbaeck B."/>
            <person name="Cohen D."/>
            <person name="Courty P.E."/>
            <person name="Coutinho P.M."/>
            <person name="Delaruelle C."/>
            <person name="Detter J.C."/>
            <person name="Deveau A."/>
            <person name="DiFazio S."/>
            <person name="Duplessis S."/>
            <person name="Fraissinet-Tachet L."/>
            <person name="Lucic E."/>
            <person name="Frey-Klett P."/>
            <person name="Fourrey C."/>
            <person name="Feussner I."/>
            <person name="Gay G."/>
            <person name="Grimwood J."/>
            <person name="Hoegger P.J."/>
            <person name="Jain P."/>
            <person name="Kilaru S."/>
            <person name="Labbe J."/>
            <person name="Lin Y.C."/>
            <person name="Legue V."/>
            <person name="Le Tacon F."/>
            <person name="Marmeisse R."/>
            <person name="Melayah D."/>
            <person name="Montanini B."/>
            <person name="Muratet M."/>
            <person name="Nehls U."/>
            <person name="Niculita-Hirzel H."/>
            <person name="Oudot-Le Secq M.P."/>
            <person name="Peter M."/>
            <person name="Quesneville H."/>
            <person name="Rajashekar B."/>
            <person name="Reich M."/>
            <person name="Rouhier N."/>
            <person name="Schmutz J."/>
            <person name="Yin T."/>
            <person name="Chalot M."/>
            <person name="Henrissat B."/>
            <person name="Kuees U."/>
            <person name="Lucas S."/>
            <person name="Van de Peer Y."/>
            <person name="Podila G.K."/>
            <person name="Polle A."/>
            <person name="Pukkila P.J."/>
            <person name="Richardson P.M."/>
            <person name="Rouze P."/>
            <person name="Sanders I.R."/>
            <person name="Stajich J.E."/>
            <person name="Tunlid A."/>
            <person name="Tuskan G."/>
            <person name="Grigoriev I.V."/>
        </authorList>
    </citation>
    <scope>NUCLEOTIDE SEQUENCE [LARGE SCALE GENOMIC DNA]</scope>
    <source>
        <strain evidence="2">S238N-H82 / ATCC MYA-4686</strain>
    </source>
</reference>
<dbReference type="RefSeq" id="XP_001876993.1">
    <property type="nucleotide sequence ID" value="XM_001876958.1"/>
</dbReference>
<evidence type="ECO:0000313" key="1">
    <source>
        <dbReference type="EMBL" id="EDR12729.1"/>
    </source>
</evidence>
<proteinExistence type="predicted"/>
<dbReference type="GeneID" id="6072021"/>
<dbReference type="AlphaFoldDB" id="B0CXI2"/>
<dbReference type="EMBL" id="DS547094">
    <property type="protein sequence ID" value="EDR12729.1"/>
    <property type="molecule type" value="Genomic_DNA"/>
</dbReference>
<dbReference type="InParanoid" id="B0CXI2"/>
<protein>
    <submittedName>
        <fullName evidence="1">Predicted protein</fullName>
    </submittedName>
</protein>
<gene>
    <name evidence="1" type="ORF">LACBIDRAFT_323406</name>
</gene>
<name>B0CXI2_LACBS</name>
<dbReference type="HOGENOM" id="CLU_1321093_0_0_1"/>
<sequence>MAIIGIMKSSTIGCLNIMHEALGVNLHHWEVLPSLVWLLAILQCFLHHFPIIGVSYIQVLNGGYTFLFKNLFKKPSCFWQLSLACFKQSETVKLHAAQTSPSHMIHWSVSSFFVQKHSFSLPADATLPCKPCPCHLVYLSASALAIITNKPLVFHINVSLVYVALVYPSASSFTTVVIEHCLCSWPAFPYMFTSIISCSLPQFGAALN</sequence>
<keyword evidence="2" id="KW-1185">Reference proteome</keyword>